<keyword evidence="5" id="KW-1185">Reference proteome</keyword>
<evidence type="ECO:0000256" key="1">
    <source>
        <dbReference type="ARBA" id="ARBA00022801"/>
    </source>
</evidence>
<dbReference type="PRINTS" id="PR00412">
    <property type="entry name" value="EPOXHYDRLASE"/>
</dbReference>
<comment type="caution">
    <text evidence="4">The sequence shown here is derived from an EMBL/GenBank/DDBJ whole genome shotgun (WGS) entry which is preliminary data.</text>
</comment>
<name>A0AAN6H8F7_9PEZI</name>
<dbReference type="EMBL" id="JAUJLE010000347">
    <property type="protein sequence ID" value="KAK0959698.1"/>
    <property type="molecule type" value="Genomic_DNA"/>
</dbReference>
<dbReference type="Proteomes" id="UP001175353">
    <property type="component" value="Unassembled WGS sequence"/>
</dbReference>
<evidence type="ECO:0000259" key="3">
    <source>
        <dbReference type="Pfam" id="PF00561"/>
    </source>
</evidence>
<gene>
    <name evidence="4" type="ORF">LTR91_020706</name>
</gene>
<accession>A0AAN6H8F7</accession>
<dbReference type="SUPFAM" id="SSF53474">
    <property type="entry name" value="alpha/beta-Hydrolases"/>
    <property type="match status" value="1"/>
</dbReference>
<feature type="domain" description="AB hydrolase-1" evidence="3">
    <location>
        <begin position="44"/>
        <end position="161"/>
    </location>
</feature>
<organism evidence="4 5">
    <name type="scientific">Friedmanniomyces endolithicus</name>
    <dbReference type="NCBI Taxonomy" id="329885"/>
    <lineage>
        <taxon>Eukaryota</taxon>
        <taxon>Fungi</taxon>
        <taxon>Dikarya</taxon>
        <taxon>Ascomycota</taxon>
        <taxon>Pezizomycotina</taxon>
        <taxon>Dothideomycetes</taxon>
        <taxon>Dothideomycetidae</taxon>
        <taxon>Mycosphaerellales</taxon>
        <taxon>Teratosphaeriaceae</taxon>
        <taxon>Friedmanniomyces</taxon>
    </lineage>
</organism>
<dbReference type="PANTHER" id="PTHR43329">
    <property type="entry name" value="EPOXIDE HYDROLASE"/>
    <property type="match status" value="1"/>
</dbReference>
<dbReference type="Gene3D" id="3.40.50.1820">
    <property type="entry name" value="alpha/beta hydrolase"/>
    <property type="match status" value="1"/>
</dbReference>
<keyword evidence="1" id="KW-0378">Hydrolase</keyword>
<dbReference type="InterPro" id="IPR029058">
    <property type="entry name" value="AB_hydrolase_fold"/>
</dbReference>
<reference evidence="4" key="1">
    <citation type="submission" date="2023-06" db="EMBL/GenBank/DDBJ databases">
        <title>Black Yeasts Isolated from many extreme environments.</title>
        <authorList>
            <person name="Coleine C."/>
            <person name="Stajich J.E."/>
            <person name="Selbmann L."/>
        </authorList>
    </citation>
    <scope>NUCLEOTIDE SEQUENCE</scope>
    <source>
        <strain evidence="4">CCFEE 5200</strain>
    </source>
</reference>
<sequence length="394" mass="43864">MAPSNPSDLPPLPLPPGITESYLDCTASCGLTYHILTAGVPGNPLLLFCHGYPELAFSWRHVLPALAAQNYYCVAMDQRGYGRTTGWEPPPPGPDQPAEEDLTQYTFTNLVRDLVCLVYKLGYHQVHSILGHDFGAVSSAMAALMRPDIFRSTIQMSHPHHAPPTPSFGPSAHPDPKIDIQADLAKLSPPRKHYKFYNSTPAAASDWNNPPQGLYAYLRGYFHLKSASWALNSPHPLATWSAEALAEMPEYYIMRAEHSMPDTVASLMEGEDASATESWLSRADLEVYCQEWSRTGFQGALNWYRAQTASTAEAKKDMLLFAGRRIEVPCCFVSGRVDWGNYQQPRALEGYEDREVVGEGCFRGVRMVEGAGHWVQQEQAGRVVEEVKKFLEEL</sequence>
<dbReference type="InterPro" id="IPR000639">
    <property type="entry name" value="Epox_hydrolase-like"/>
</dbReference>
<dbReference type="AlphaFoldDB" id="A0AAN6H8F7"/>
<evidence type="ECO:0000256" key="2">
    <source>
        <dbReference type="ARBA" id="ARBA00038334"/>
    </source>
</evidence>
<evidence type="ECO:0000313" key="4">
    <source>
        <dbReference type="EMBL" id="KAK0959698.1"/>
    </source>
</evidence>
<protein>
    <recommendedName>
        <fullName evidence="3">AB hydrolase-1 domain-containing protein</fullName>
    </recommendedName>
</protein>
<proteinExistence type="inferred from homology"/>
<dbReference type="GO" id="GO:0016787">
    <property type="term" value="F:hydrolase activity"/>
    <property type="evidence" value="ECO:0007669"/>
    <property type="project" value="UniProtKB-KW"/>
</dbReference>
<dbReference type="InterPro" id="IPR000073">
    <property type="entry name" value="AB_hydrolase_1"/>
</dbReference>
<comment type="similarity">
    <text evidence="2">Belongs to the AB hydrolase superfamily. Epoxide hydrolase family.</text>
</comment>
<dbReference type="Pfam" id="PF00561">
    <property type="entry name" value="Abhydrolase_1"/>
    <property type="match status" value="1"/>
</dbReference>
<evidence type="ECO:0000313" key="5">
    <source>
        <dbReference type="Proteomes" id="UP001175353"/>
    </source>
</evidence>